<evidence type="ECO:0000256" key="19">
    <source>
        <dbReference type="PIRSR" id="PIRSR602077-3"/>
    </source>
</evidence>
<dbReference type="InterPro" id="IPR031649">
    <property type="entry name" value="GPHH_dom"/>
</dbReference>
<evidence type="ECO:0000256" key="9">
    <source>
        <dbReference type="ARBA" id="ARBA00022837"/>
    </source>
</evidence>
<keyword evidence="6 22" id="KW-0812">Transmembrane</keyword>
<dbReference type="GO" id="GO:0098703">
    <property type="term" value="P:calcium ion import across plasma membrane"/>
    <property type="evidence" value="ECO:0007669"/>
    <property type="project" value="TreeGrafter"/>
</dbReference>
<feature type="transmembrane region" description="Helical" evidence="22">
    <location>
        <begin position="847"/>
        <end position="870"/>
    </location>
</feature>
<dbReference type="InterPro" id="IPR005821">
    <property type="entry name" value="Ion_trans_dom"/>
</dbReference>
<protein>
    <recommendedName>
        <fullName evidence="20">Voltage-dependent L-type calcium channel subunit alpha</fullName>
    </recommendedName>
</protein>
<evidence type="ECO:0000259" key="23">
    <source>
        <dbReference type="PROSITE" id="PS50222"/>
    </source>
</evidence>
<keyword evidence="13 22" id="KW-0472">Membrane</keyword>
<organism evidence="24 25">
    <name type="scientific">Dissostichus eleginoides</name>
    <name type="common">Patagonian toothfish</name>
    <name type="synonym">Dissostichus amissus</name>
    <dbReference type="NCBI Taxonomy" id="100907"/>
    <lineage>
        <taxon>Eukaryota</taxon>
        <taxon>Metazoa</taxon>
        <taxon>Chordata</taxon>
        <taxon>Craniata</taxon>
        <taxon>Vertebrata</taxon>
        <taxon>Euteleostomi</taxon>
        <taxon>Actinopterygii</taxon>
        <taxon>Neopterygii</taxon>
        <taxon>Teleostei</taxon>
        <taxon>Neoteleostei</taxon>
        <taxon>Acanthomorphata</taxon>
        <taxon>Eupercaria</taxon>
        <taxon>Perciformes</taxon>
        <taxon>Notothenioidei</taxon>
        <taxon>Nototheniidae</taxon>
        <taxon>Dissostichus</taxon>
    </lineage>
</organism>
<dbReference type="FunFam" id="1.20.120.350:FF:000001">
    <property type="entry name" value="Voltage-dependent L-type calcium channel subunit alpha"/>
    <property type="match status" value="1"/>
</dbReference>
<feature type="transmembrane region" description="Helical" evidence="22">
    <location>
        <begin position="1196"/>
        <end position="1214"/>
    </location>
</feature>
<evidence type="ECO:0000256" key="1">
    <source>
        <dbReference type="ARBA" id="ARBA00004141"/>
    </source>
</evidence>
<dbReference type="GO" id="GO:0005891">
    <property type="term" value="C:voltage-gated calcium channel complex"/>
    <property type="evidence" value="ECO:0007669"/>
    <property type="project" value="InterPro"/>
</dbReference>
<dbReference type="FunFam" id="1.10.287.70:FF:000009">
    <property type="entry name" value="Voltage-dependent L-type calcium channel subunit alpha"/>
    <property type="match status" value="1"/>
</dbReference>
<feature type="transmembrane region" description="Helical" evidence="22">
    <location>
        <begin position="595"/>
        <end position="619"/>
    </location>
</feature>
<evidence type="ECO:0000313" key="25">
    <source>
        <dbReference type="Proteomes" id="UP001228049"/>
    </source>
</evidence>
<keyword evidence="16" id="KW-0407">Ion channel</keyword>
<dbReference type="SUPFAM" id="SSF81324">
    <property type="entry name" value="Voltage-gated potassium channels"/>
    <property type="match status" value="4"/>
</dbReference>
<feature type="transmembrane region" description="Helical" evidence="22">
    <location>
        <begin position="1288"/>
        <end position="1311"/>
    </location>
</feature>
<dbReference type="GO" id="GO:0005509">
    <property type="term" value="F:calcium ion binding"/>
    <property type="evidence" value="ECO:0007669"/>
    <property type="project" value="InterPro"/>
</dbReference>
<comment type="similarity">
    <text evidence="20">Belongs to the calcium channel alpha-1 subunit (TC 1.A.1.11) family.</text>
</comment>
<feature type="transmembrane region" description="Helical" evidence="22">
    <location>
        <begin position="774"/>
        <end position="792"/>
    </location>
</feature>
<dbReference type="Gene3D" id="1.20.120.350">
    <property type="entry name" value="Voltage-gated potassium channels. Chain C"/>
    <property type="match status" value="4"/>
</dbReference>
<keyword evidence="7 18" id="KW-0479">Metal-binding</keyword>
<gene>
    <name evidence="24" type="ORF">KUDE01_018762</name>
</gene>
<dbReference type="Pfam" id="PF08763">
    <property type="entry name" value="Ca_chan_IQ"/>
    <property type="match status" value="1"/>
</dbReference>
<dbReference type="InterPro" id="IPR027359">
    <property type="entry name" value="Volt_channel_dom_sf"/>
</dbReference>
<evidence type="ECO:0000256" key="7">
    <source>
        <dbReference type="ARBA" id="ARBA00022723"/>
    </source>
</evidence>
<feature type="compositionally biased region" description="Low complexity" evidence="21">
    <location>
        <begin position="1663"/>
        <end position="1695"/>
    </location>
</feature>
<keyword evidence="11 22" id="KW-1133">Transmembrane helix</keyword>
<dbReference type="PANTHER" id="PTHR45628">
    <property type="entry name" value="VOLTAGE-DEPENDENT CALCIUM CHANNEL TYPE A SUBUNIT ALPHA-1"/>
    <property type="match status" value="1"/>
</dbReference>
<dbReference type="FunFam" id="1.20.120.350:FF:000010">
    <property type="entry name" value="Voltage-dependent L-type calcium channel subunit alpha"/>
    <property type="match status" value="1"/>
</dbReference>
<feature type="transmembrane region" description="Helical" evidence="22">
    <location>
        <begin position="217"/>
        <end position="240"/>
    </location>
</feature>
<keyword evidence="3" id="KW-0597">Phosphoprotein</keyword>
<proteinExistence type="inferred from homology"/>
<comment type="subcellular location">
    <subcellularLocation>
        <location evidence="1 20">Membrane</location>
        <topology evidence="1 20">Multi-pass membrane protein</topology>
    </subcellularLocation>
</comment>
<keyword evidence="12" id="KW-0406">Ion transport</keyword>
<feature type="region of interest" description="Disordered" evidence="21">
    <location>
        <begin position="1"/>
        <end position="26"/>
    </location>
</feature>
<feature type="compositionally biased region" description="Basic and acidic residues" evidence="21">
    <location>
        <begin position="1"/>
        <end position="12"/>
    </location>
</feature>
<dbReference type="FunFam" id="1.20.120.350:FF:000006">
    <property type="entry name" value="Voltage-dependent L-type calcium channel subunit alpha"/>
    <property type="match status" value="1"/>
</dbReference>
<dbReference type="InterPro" id="IPR002077">
    <property type="entry name" value="VDCCAlpha1"/>
</dbReference>
<keyword evidence="14" id="KW-1015">Disulfide bond</keyword>
<comment type="function">
    <text evidence="20">Voltage-sensitive calcium channels (VSCC) mediate the entry of calcium ions into excitable cells and are also involved in a variety of calcium-dependent processes, including muscle contraction, hormone or neurotransmitter release, gene expression, cell motility, cell division and cell death.</text>
</comment>
<dbReference type="InterPro" id="IPR050599">
    <property type="entry name" value="VDCC_alpha-1_subunit"/>
</dbReference>
<feature type="region of interest" description="Disordered" evidence="21">
    <location>
        <begin position="1607"/>
        <end position="1635"/>
    </location>
</feature>
<evidence type="ECO:0000256" key="22">
    <source>
        <dbReference type="SAM" id="Phobius"/>
    </source>
</evidence>
<dbReference type="InterPro" id="IPR031688">
    <property type="entry name" value="CAC1F_C"/>
</dbReference>
<keyword evidence="8" id="KW-0677">Repeat</keyword>
<evidence type="ECO:0000256" key="3">
    <source>
        <dbReference type="ARBA" id="ARBA00022553"/>
    </source>
</evidence>
<feature type="transmembrane region" description="Helical" evidence="22">
    <location>
        <begin position="804"/>
        <end position="827"/>
    </location>
</feature>
<accession>A0AAD9FFC5</accession>
<evidence type="ECO:0000313" key="24">
    <source>
        <dbReference type="EMBL" id="KAK1899241.1"/>
    </source>
</evidence>
<dbReference type="Pfam" id="PF16905">
    <property type="entry name" value="GPHH"/>
    <property type="match status" value="1"/>
</dbReference>
<feature type="transmembrane region" description="Helical" evidence="22">
    <location>
        <begin position="329"/>
        <end position="351"/>
    </location>
</feature>
<keyword evidence="25" id="KW-1185">Reference proteome</keyword>
<evidence type="ECO:0000256" key="12">
    <source>
        <dbReference type="ARBA" id="ARBA00023065"/>
    </source>
</evidence>
<dbReference type="FunFam" id="1.10.287.70:FF:000021">
    <property type="entry name" value="Voltage-dependent L-type calcium channel subunit alpha"/>
    <property type="match status" value="1"/>
</dbReference>
<feature type="transmembrane region" description="Helical" evidence="22">
    <location>
        <begin position="296"/>
        <end position="317"/>
    </location>
</feature>
<feature type="region of interest" description="Disordered" evidence="21">
    <location>
        <begin position="1649"/>
        <end position="1730"/>
    </location>
</feature>
<feature type="transmembrane region" description="Helical" evidence="22">
    <location>
        <begin position="73"/>
        <end position="91"/>
    </location>
</feature>
<evidence type="ECO:0000256" key="16">
    <source>
        <dbReference type="ARBA" id="ARBA00023303"/>
    </source>
</evidence>
<keyword evidence="15 19" id="KW-0325">Glycoprotein</keyword>
<dbReference type="Pfam" id="PF00520">
    <property type="entry name" value="Ion_trans"/>
    <property type="match status" value="4"/>
</dbReference>
<keyword evidence="4 20" id="KW-0109">Calcium transport</keyword>
<feature type="binding site" evidence="18">
    <location>
        <position position="651"/>
    </location>
    <ligand>
        <name>Ca(2+)</name>
        <dbReference type="ChEBI" id="CHEBI:29108"/>
    </ligand>
</feature>
<dbReference type="PRINTS" id="PR01630">
    <property type="entry name" value="LVDCCALPHA1"/>
</dbReference>
<evidence type="ECO:0000256" key="4">
    <source>
        <dbReference type="ARBA" id="ARBA00022568"/>
    </source>
</evidence>
<dbReference type="InterPro" id="IPR014873">
    <property type="entry name" value="VDCC_a1su_IQ"/>
</dbReference>
<keyword evidence="2" id="KW-0813">Transport</keyword>
<dbReference type="PANTHER" id="PTHR45628:SF2">
    <property type="entry name" value="VOLTAGE-DEPENDENT L-TYPE CALCIUM CHANNEL SUBUNIT ALPHA-1F"/>
    <property type="match status" value="1"/>
</dbReference>
<dbReference type="FunFam" id="1.10.287.70:FF:000448">
    <property type="entry name" value="Predicted protein"/>
    <property type="match status" value="1"/>
</dbReference>
<feature type="transmembrane region" description="Helical" evidence="22">
    <location>
        <begin position="470"/>
        <end position="487"/>
    </location>
</feature>
<evidence type="ECO:0000256" key="20">
    <source>
        <dbReference type="RuleBase" id="RU003808"/>
    </source>
</evidence>
<dbReference type="FunFam" id="1.20.120.350:FF:000040">
    <property type="entry name" value="Voltage-dependent L-type calcium channel subunit alpha"/>
    <property type="match status" value="1"/>
</dbReference>
<dbReference type="Gene3D" id="1.10.287.70">
    <property type="match status" value="4"/>
</dbReference>
<evidence type="ECO:0000256" key="2">
    <source>
        <dbReference type="ARBA" id="ARBA00022448"/>
    </source>
</evidence>
<evidence type="ECO:0000256" key="11">
    <source>
        <dbReference type="ARBA" id="ARBA00022989"/>
    </source>
</evidence>
<evidence type="ECO:0000256" key="8">
    <source>
        <dbReference type="ARBA" id="ARBA00022737"/>
    </source>
</evidence>
<feature type="transmembrane region" description="Helical" evidence="22">
    <location>
        <begin position="891"/>
        <end position="924"/>
    </location>
</feature>
<feature type="domain" description="EF-hand" evidence="23">
    <location>
        <begin position="1327"/>
        <end position="1362"/>
    </location>
</feature>
<comment type="catalytic activity">
    <reaction evidence="17">
        <text>Ca(2+)(in) = Ca(2+)(out)</text>
        <dbReference type="Rhea" id="RHEA:29671"/>
        <dbReference type="ChEBI" id="CHEBI:29108"/>
    </reaction>
</comment>
<feature type="transmembrane region" description="Helical" evidence="22">
    <location>
        <begin position="507"/>
        <end position="531"/>
    </location>
</feature>
<dbReference type="PROSITE" id="PS50222">
    <property type="entry name" value="EF_HAND_2"/>
    <property type="match status" value="1"/>
</dbReference>
<evidence type="ECO:0000256" key="17">
    <source>
        <dbReference type="ARBA" id="ARBA00036634"/>
    </source>
</evidence>
<evidence type="ECO:0000256" key="21">
    <source>
        <dbReference type="SAM" id="MobiDB-lite"/>
    </source>
</evidence>
<evidence type="ECO:0000256" key="5">
    <source>
        <dbReference type="ARBA" id="ARBA00022673"/>
    </source>
</evidence>
<evidence type="ECO:0000256" key="18">
    <source>
        <dbReference type="PIRSR" id="PIRSR602077-1"/>
    </source>
</evidence>
<name>A0AAD9FFC5_DISEL</name>
<evidence type="ECO:0000256" key="6">
    <source>
        <dbReference type="ARBA" id="ARBA00022692"/>
    </source>
</evidence>
<feature type="transmembrane region" description="Helical" evidence="22">
    <location>
        <begin position="674"/>
        <end position="698"/>
    </location>
</feature>
<dbReference type="InterPro" id="IPR005446">
    <property type="entry name" value="VDCC_L_a1su"/>
</dbReference>
<feature type="binding site" evidence="18">
    <location>
        <position position="310"/>
    </location>
    <ligand>
        <name>Ca(2+)</name>
        <dbReference type="ChEBI" id="CHEBI:29108"/>
    </ligand>
</feature>
<dbReference type="Pfam" id="PF16885">
    <property type="entry name" value="CAC1F_C"/>
    <property type="match status" value="1"/>
</dbReference>
<sequence length="2120" mass="233639">MDAKKDGGDGGKAEGSAGSARKRGGGAKKAIQANKSAMRAPRALCCLTLSNPIRMAALALVEWKYPSEREEPFDIFILLAIFANCVAMGVTKPYPDDDSNVTNHQLEQVEYVFLVIFTIETFTKILAYGLVMHPSAYIRSGWNLLDFVIVIVGLFSVAAEGMTDHKPGEAHHAAGKPGGLDVKALRAFRVLRPLRLVSGVPSLQIVLNSIMKAMVPLLHIGMLVMFVIIIYAIIGLELFIGRMHKTCYSLGSGLVVEDDPSPCAFAGSGRFCDDNGTECRGRWEGPNGGITNFDNIFFAMLTVFQCITMEGWTDVLYWMNDAIGMEIPWIYFVSLVIFGSFFIINLVLGVLSGEFSKEREKAVARGDLQEAQESKQMEEDMIGYMDWLIEAEDVDEEGNKRAAIDFSNGRLFPLCSSESDSDDDIAYLDDDNGFCASLMAKMMANSFCDQLCQLNHTMRKNCRVAVKTSNFYWLVLLLVFLNTVASASEHYGQPKWLTEMQERANKVLLLLFTLEMLLKMYAFGLQIYFIALFNRFDCIVVFGGILETLLVEMEFIPPIGISVLRCIRLLRVFKMTRHWAALSDLVNSLLNSMKAILSLLLLLFLFLIIFALLGMQLFGGKFNFDETQMKRSTFDSFPQALLTCFQILTGEDWNAVMYDGIMAYGGPIFPNMVVCIYFVILFVCGNYILLNVFLAIAVDNLATGGGGKTAEEDDWQENEELRAIEGLEGVAPIKPEFSGPKEKIVPIPDGSSFFIMGKKNCFRVACHNLIHHPYFTNLILVFIILSSISLAAEDPIKSHSFRNIVLGYADYVFTSVFTVEIVLKMTVYGMFLHSGSFCRNAFNLLDLLVVGVSLASFFLHSSAISVVKILRVLRVLRPLRAINRAKGLKNVVQCVFVAIKTIGNILVVTTLLQFMFACIGVQLFKGRFYSCTDEAKHTPVECRGTFVVYKDGDMNHPMVKERVWENSDFNFDNVLMGMLALFTVSTFEGWPQLLYRAVDANAINRGPIYNYRQGEVEFKNCELNKNQRQCVYYALKAQPIKIYIPKNPSQLKFWRIVNSSQFEYIMFALILGNTLTLAVQHYEQSKLFTSVMDILNMIFTVIFTFEMIIKLLALRGHHYFIDPWNSFDALIVVGSVLDIAVSELSGGGGHGEGKGESGKVSITFFRLFRVLRLVKLLSKGEGIRTLLWTFVKSLQALPYVGLLIAMIFFIYAVIGMQSFGKVAIDEETHINRNCNFQTFFMAVLVLFRCATGEQWQEIMLAALPGRRCDPDSDTEPGEEFSCGSNLSYIYFISFFMLCAYLIINLFIAVIMDNFEYLTRDWTVLGTHHLDEFKRVWSDYDPEATGRIKHNDVITMLRRIQPPLGFGKLCPHRVCCRRLVAMNVPLHSDGTVTFSATLFALVRTSLKIKTEGPIDQQNEELKLIIKKLWKRTKPKLINEVIPPPRGDEVTCGKFYASFLIQDYFKKAASLQMGLRTLQDLAPEIRLAMSEHGGSGASTPRGTPLPPIHMLVEQVTVLMESEPREAVVTEQVTGLLEHHKPGSELAGLEVVTEQPPRSEPLPIPPAEIPPVEIPPAEIPPVEIPPAEIPPVAVVEEPVVVEAPAEVPEQVPVSEGEPAAPAPVEGYVYPEPVPPAEPEPVYIDPSLQRVDSVGETPYSVPDANGYANTDPNNYANTDPNNDANTDANNYANTDPNNYVSTDPNNYANTDPNNYANTDPNDYANTDPNNYVSTDPNNYVSIDPNNYANTDTNNYANTAANGYANPAANGYANPAASGYANPAANGYANPAGNGYANPAASGYANPAANGYANPAGNGYTNGYANGGNGYIGANMNGEAVTVSPSSYSSNGYNGNGYISDSGSIVSANGSGSTMNGAGNGSMISGFTGNGFHGKENASSFIRRRLLPALPKGRKPSFNVQCLQPQSSMDDVPMPGYRGNIGPSRAHIQSVHSLERTGAMSSASWVNTATAGPPHHPGMIAPSGRRGKLIYTPMLRMDQVSGRSQPMWSDGSASLPAASRAAAGWYPGQTRTLGSVRMPPVSHSYLEKGSADSLVESILISEGLGVYARDPKFVSFAKREIAEACHLSMDDMESAASDLIARGASQSISRFEDELADEMNCVISY</sequence>
<dbReference type="SMART" id="SM01062">
    <property type="entry name" value="Ca_chan_IQ"/>
    <property type="match status" value="1"/>
</dbReference>
<dbReference type="Gene3D" id="6.10.250.2180">
    <property type="match status" value="1"/>
</dbReference>
<dbReference type="EMBL" id="JASDAP010000008">
    <property type="protein sequence ID" value="KAK1899241.1"/>
    <property type="molecule type" value="Genomic_DNA"/>
</dbReference>
<dbReference type="PRINTS" id="PR00167">
    <property type="entry name" value="CACHANNEL"/>
</dbReference>
<feature type="transmembrane region" description="Helical" evidence="22">
    <location>
        <begin position="111"/>
        <end position="130"/>
    </location>
</feature>
<reference evidence="24" key="1">
    <citation type="submission" date="2023-04" db="EMBL/GenBank/DDBJ databases">
        <title>Chromosome-level genome of Chaenocephalus aceratus.</title>
        <authorList>
            <person name="Park H."/>
        </authorList>
    </citation>
    <scope>NUCLEOTIDE SEQUENCE</scope>
    <source>
        <strain evidence="24">DE</strain>
        <tissue evidence="24">Muscle</tissue>
    </source>
</reference>
<keyword evidence="5 20" id="KW-0107">Calcium channel</keyword>
<dbReference type="InterPro" id="IPR002048">
    <property type="entry name" value="EF_hand_dom"/>
</dbReference>
<evidence type="ECO:0000256" key="15">
    <source>
        <dbReference type="ARBA" id="ARBA00023180"/>
    </source>
</evidence>
<feature type="glycosylation site" description="N-linked (GlcNAc...) asparagine" evidence="19">
    <location>
        <position position="275"/>
    </location>
</feature>
<feature type="binding site" evidence="18">
    <location>
        <position position="988"/>
    </location>
    <ligand>
        <name>Ca(2+)</name>
        <dbReference type="ChEBI" id="CHEBI:29108"/>
    </ligand>
</feature>
<dbReference type="GO" id="GO:0008331">
    <property type="term" value="F:high voltage-gated calcium channel activity"/>
    <property type="evidence" value="ECO:0007669"/>
    <property type="project" value="TreeGrafter"/>
</dbReference>
<feature type="transmembrane region" description="Helical" evidence="22">
    <location>
        <begin position="1094"/>
        <end position="1113"/>
    </location>
</feature>
<comment type="caution">
    <text evidence="24">The sequence shown here is derived from an EMBL/GenBank/DDBJ whole genome shotgun (WGS) entry which is preliminary data.</text>
</comment>
<feature type="transmembrane region" description="Helical" evidence="22">
    <location>
        <begin position="142"/>
        <end position="159"/>
    </location>
</feature>
<evidence type="ECO:0000256" key="13">
    <source>
        <dbReference type="ARBA" id="ARBA00023136"/>
    </source>
</evidence>
<feature type="compositionally biased region" description="Polar residues" evidence="21">
    <location>
        <begin position="1696"/>
        <end position="1730"/>
    </location>
</feature>
<keyword evidence="10 20" id="KW-0851">Voltage-gated channel</keyword>
<dbReference type="Proteomes" id="UP001228049">
    <property type="component" value="Unassembled WGS sequence"/>
</dbReference>
<evidence type="ECO:0000256" key="10">
    <source>
        <dbReference type="ARBA" id="ARBA00022882"/>
    </source>
</evidence>
<evidence type="ECO:0000256" key="14">
    <source>
        <dbReference type="ARBA" id="ARBA00023157"/>
    </source>
</evidence>
<dbReference type="Gene3D" id="6.10.250.2500">
    <property type="match status" value="1"/>
</dbReference>
<keyword evidence="9 18" id="KW-0106">Calcium</keyword>